<evidence type="ECO:0000313" key="4">
    <source>
        <dbReference type="Proteomes" id="UP001516023"/>
    </source>
</evidence>
<feature type="compositionally biased region" description="Polar residues" evidence="1">
    <location>
        <begin position="1"/>
        <end position="10"/>
    </location>
</feature>
<proteinExistence type="predicted"/>
<gene>
    <name evidence="3" type="ORF">HJC23_001803</name>
</gene>
<dbReference type="Pfam" id="PF13679">
    <property type="entry name" value="Methyltransf_32"/>
    <property type="match status" value="1"/>
</dbReference>
<feature type="region of interest" description="Disordered" evidence="1">
    <location>
        <begin position="1"/>
        <end position="30"/>
    </location>
</feature>
<dbReference type="InterPro" id="IPR025714">
    <property type="entry name" value="Methyltranfer_dom"/>
</dbReference>
<reference evidence="3 4" key="1">
    <citation type="journal article" date="2020" name="G3 (Bethesda)">
        <title>Improved Reference Genome for Cyclotella cryptica CCMP332, a Model for Cell Wall Morphogenesis, Salinity Adaptation, and Lipid Production in Diatoms (Bacillariophyta).</title>
        <authorList>
            <person name="Roberts W.R."/>
            <person name="Downey K.M."/>
            <person name="Ruck E.C."/>
            <person name="Traller J.C."/>
            <person name="Alverson A.J."/>
        </authorList>
    </citation>
    <scope>NUCLEOTIDE SEQUENCE [LARGE SCALE GENOMIC DNA]</scope>
    <source>
        <strain evidence="3 4">CCMP332</strain>
    </source>
</reference>
<protein>
    <recommendedName>
        <fullName evidence="2">Methyltransferase domain-containing protein</fullName>
    </recommendedName>
</protein>
<evidence type="ECO:0000256" key="1">
    <source>
        <dbReference type="SAM" id="MobiDB-lite"/>
    </source>
</evidence>
<keyword evidence="4" id="KW-1185">Reference proteome</keyword>
<dbReference type="Proteomes" id="UP001516023">
    <property type="component" value="Unassembled WGS sequence"/>
</dbReference>
<comment type="caution">
    <text evidence="3">The sequence shown here is derived from an EMBL/GenBank/DDBJ whole genome shotgun (WGS) entry which is preliminary data.</text>
</comment>
<sequence length="318" mass="35422">MPPLKQQQQRHSLDYGVRTNHPTSYDDNPSFKGPLVLQEAASSNIHRRRIRGHYLNNKKLKEAVLDESDVYLPVQLSACASTATIIKSIVDHLARNDAPIDIKEVAESTEFYLRSGKRLFGAARRVLDNKPNTRESDNSSIITIHDLCSGHGLTGMLFVACNPPRDKSRGEHIRTVLVDRSKPQSHEIVRNIISEVCPWVNENSVKFKSSSLEHYVPTAKAEHGTSIIISTHACGSLTDDVLNFSVEKEAAAVAVMPCCYTGTDAEVPYGLRRMLGVSLSADVRRSFFMQSKGYHVDFATIPRAVSPMNRIIIAEQRK</sequence>
<dbReference type="AlphaFoldDB" id="A0ABD3PI37"/>
<feature type="domain" description="Methyltransferase" evidence="2">
    <location>
        <begin position="137"/>
        <end position="261"/>
    </location>
</feature>
<name>A0ABD3PI37_9STRA</name>
<organism evidence="3 4">
    <name type="scientific">Cyclotella cryptica</name>
    <dbReference type="NCBI Taxonomy" id="29204"/>
    <lineage>
        <taxon>Eukaryota</taxon>
        <taxon>Sar</taxon>
        <taxon>Stramenopiles</taxon>
        <taxon>Ochrophyta</taxon>
        <taxon>Bacillariophyta</taxon>
        <taxon>Coscinodiscophyceae</taxon>
        <taxon>Thalassiosirophycidae</taxon>
        <taxon>Stephanodiscales</taxon>
        <taxon>Stephanodiscaceae</taxon>
        <taxon>Cyclotella</taxon>
    </lineage>
</organism>
<evidence type="ECO:0000313" key="3">
    <source>
        <dbReference type="EMBL" id="KAL3787406.1"/>
    </source>
</evidence>
<evidence type="ECO:0000259" key="2">
    <source>
        <dbReference type="Pfam" id="PF13679"/>
    </source>
</evidence>
<dbReference type="EMBL" id="JABMIG020000175">
    <property type="protein sequence ID" value="KAL3787406.1"/>
    <property type="molecule type" value="Genomic_DNA"/>
</dbReference>
<accession>A0ABD3PI37</accession>